<evidence type="ECO:0000313" key="1">
    <source>
        <dbReference type="EMBL" id="SFN93643.1"/>
    </source>
</evidence>
<accession>A0A1I5D3A5</accession>
<evidence type="ECO:0000313" key="2">
    <source>
        <dbReference type="Proteomes" id="UP000199137"/>
    </source>
</evidence>
<reference evidence="2" key="1">
    <citation type="submission" date="2016-10" db="EMBL/GenBank/DDBJ databases">
        <authorList>
            <person name="Varghese N."/>
            <person name="Submissions S."/>
        </authorList>
    </citation>
    <scope>NUCLEOTIDE SEQUENCE [LARGE SCALE GENOMIC DNA]</scope>
    <source>
        <strain evidence="2">DSM 44637</strain>
    </source>
</reference>
<organism evidence="1 2">
    <name type="scientific">Amycolatopsis rubida</name>
    <dbReference type="NCBI Taxonomy" id="112413"/>
    <lineage>
        <taxon>Bacteria</taxon>
        <taxon>Bacillati</taxon>
        <taxon>Actinomycetota</taxon>
        <taxon>Actinomycetes</taxon>
        <taxon>Pseudonocardiales</taxon>
        <taxon>Pseudonocardiaceae</taxon>
        <taxon>Amycolatopsis</taxon>
    </lineage>
</organism>
<dbReference type="Proteomes" id="UP000199137">
    <property type="component" value="Unassembled WGS sequence"/>
</dbReference>
<name>A0A1I5D3A5_9PSEU</name>
<protein>
    <submittedName>
        <fullName evidence="1">Uncharacterized protein</fullName>
    </submittedName>
</protein>
<dbReference type="STRING" id="112413.SAMN05421854_10183"/>
<dbReference type="AlphaFoldDB" id="A0A1I5D3A5"/>
<proteinExistence type="predicted"/>
<sequence>MRVSFSVLLWESPPNGAGRTGDHLCSDRPYLRLFSAGLARTET</sequence>
<gene>
    <name evidence="1" type="ORF">SAMN05421854_10183</name>
</gene>
<dbReference type="EMBL" id="FOWC01000001">
    <property type="protein sequence ID" value="SFN93643.1"/>
    <property type="molecule type" value="Genomic_DNA"/>
</dbReference>